<reference evidence="1 2" key="1">
    <citation type="submission" date="2018-08" db="EMBL/GenBank/DDBJ databases">
        <title>A genome reference for cultivated species of the human gut microbiota.</title>
        <authorList>
            <person name="Zou Y."/>
            <person name="Xue W."/>
            <person name="Luo G."/>
        </authorList>
    </citation>
    <scope>NUCLEOTIDE SEQUENCE [LARGE SCALE GENOMIC DNA]</scope>
    <source>
        <strain evidence="1 2">AM17-48</strain>
    </source>
</reference>
<dbReference type="RefSeq" id="WP_099147150.1">
    <property type="nucleotide sequence ID" value="NZ_JAHYNK010000005.1"/>
</dbReference>
<accession>A0A414WSC2</accession>
<proteinExistence type="predicted"/>
<name>A0A414WSC2_BACOV</name>
<gene>
    <name evidence="1" type="ORF">DW206_22795</name>
</gene>
<evidence type="ECO:0000313" key="2">
    <source>
        <dbReference type="Proteomes" id="UP000283329"/>
    </source>
</evidence>
<dbReference type="AlphaFoldDB" id="A0A414WSC2"/>
<protein>
    <submittedName>
        <fullName evidence="1">Uncharacterized protein</fullName>
    </submittedName>
</protein>
<organism evidence="1 2">
    <name type="scientific">Bacteroides ovatus</name>
    <dbReference type="NCBI Taxonomy" id="28116"/>
    <lineage>
        <taxon>Bacteria</taxon>
        <taxon>Pseudomonadati</taxon>
        <taxon>Bacteroidota</taxon>
        <taxon>Bacteroidia</taxon>
        <taxon>Bacteroidales</taxon>
        <taxon>Bacteroidaceae</taxon>
        <taxon>Bacteroides</taxon>
    </lineage>
</organism>
<comment type="caution">
    <text evidence="1">The sequence shown here is derived from an EMBL/GenBank/DDBJ whole genome shotgun (WGS) entry which is preliminary data.</text>
</comment>
<evidence type="ECO:0000313" key="1">
    <source>
        <dbReference type="EMBL" id="RHH40388.1"/>
    </source>
</evidence>
<sequence length="131" mass="15185">MKSTIIEGVEYKLTPIKKENKTVALFILTMPKNNSWNGKWTGEGNLYAYSQVAFRRGKPIYSNLKEGNFYYDFGDGWVANVEVRYVTPSESKKIMRKSKGFCGYTWMCDEIMKLGRIRTVTERRADNVQTT</sequence>
<dbReference type="Proteomes" id="UP000283329">
    <property type="component" value="Unassembled WGS sequence"/>
</dbReference>
<dbReference type="EMBL" id="QRJR01000034">
    <property type="protein sequence ID" value="RHH40388.1"/>
    <property type="molecule type" value="Genomic_DNA"/>
</dbReference>